<dbReference type="KEGG" id="ddi:DDB_G0291558"/>
<dbReference type="dictyBase" id="DDB_G0291558"/>
<comment type="caution">
    <text evidence="2">The sequence shown here is derived from an EMBL/GenBank/DDBJ whole genome shotgun (WGS) entry which is preliminary data.</text>
</comment>
<dbReference type="SMR" id="Q54EF3"/>
<dbReference type="InParanoid" id="Q54EF3"/>
<gene>
    <name evidence="2" type="ORF">DDB_G0291558</name>
</gene>
<dbReference type="EMBL" id="AAFI02000177">
    <property type="protein sequence ID" value="EAL61763.1"/>
    <property type="molecule type" value="Genomic_DNA"/>
</dbReference>
<dbReference type="eggNOG" id="ENOG502RIFG">
    <property type="taxonomic scope" value="Eukaryota"/>
</dbReference>
<keyword evidence="3" id="KW-1185">Reference proteome</keyword>
<evidence type="ECO:0000313" key="3">
    <source>
        <dbReference type="Proteomes" id="UP000002195"/>
    </source>
</evidence>
<sequence>MDCKEDDLKVNSNNQIEIIFEKRYMDIKNEFTSFQNLFEPYQLEIEKKIQKFENQLSGNKEIITELNRNIQQEQSEKQHLIKQFKEIHTMVVLMKNKLDASEKEIKLLNLKNEELTLDLQLLRQKQQQPQQQKEKEKEY</sequence>
<reference evidence="2 3" key="1">
    <citation type="journal article" date="2005" name="Nature">
        <title>The genome of the social amoeba Dictyostelium discoideum.</title>
        <authorList>
            <consortium name="The Dictyostelium discoideum Sequencing Consortium"/>
            <person name="Eichinger L."/>
            <person name="Pachebat J.A."/>
            <person name="Glockner G."/>
            <person name="Rajandream M.A."/>
            <person name="Sucgang R."/>
            <person name="Berriman M."/>
            <person name="Song J."/>
            <person name="Olsen R."/>
            <person name="Szafranski K."/>
            <person name="Xu Q."/>
            <person name="Tunggal B."/>
            <person name="Kummerfeld S."/>
            <person name="Madera M."/>
            <person name="Konfortov B.A."/>
            <person name="Rivero F."/>
            <person name="Bankier A.T."/>
            <person name="Lehmann R."/>
            <person name="Hamlin N."/>
            <person name="Davies R."/>
            <person name="Gaudet P."/>
            <person name="Fey P."/>
            <person name="Pilcher K."/>
            <person name="Chen G."/>
            <person name="Saunders D."/>
            <person name="Sodergren E."/>
            <person name="Davis P."/>
            <person name="Kerhornou A."/>
            <person name="Nie X."/>
            <person name="Hall N."/>
            <person name="Anjard C."/>
            <person name="Hemphill L."/>
            <person name="Bason N."/>
            <person name="Farbrother P."/>
            <person name="Desany B."/>
            <person name="Just E."/>
            <person name="Morio T."/>
            <person name="Rost R."/>
            <person name="Churcher C."/>
            <person name="Cooper J."/>
            <person name="Haydock S."/>
            <person name="van Driessche N."/>
            <person name="Cronin A."/>
            <person name="Goodhead I."/>
            <person name="Muzny D."/>
            <person name="Mourier T."/>
            <person name="Pain A."/>
            <person name="Lu M."/>
            <person name="Harper D."/>
            <person name="Lindsay R."/>
            <person name="Hauser H."/>
            <person name="James K."/>
            <person name="Quiles M."/>
            <person name="Madan Babu M."/>
            <person name="Saito T."/>
            <person name="Buchrieser C."/>
            <person name="Wardroper A."/>
            <person name="Felder M."/>
            <person name="Thangavelu M."/>
            <person name="Johnson D."/>
            <person name="Knights A."/>
            <person name="Loulseged H."/>
            <person name="Mungall K."/>
            <person name="Oliver K."/>
            <person name="Price C."/>
            <person name="Quail M.A."/>
            <person name="Urushihara H."/>
            <person name="Hernandez J."/>
            <person name="Rabbinowitsch E."/>
            <person name="Steffen D."/>
            <person name="Sanders M."/>
            <person name="Ma J."/>
            <person name="Kohara Y."/>
            <person name="Sharp S."/>
            <person name="Simmonds M."/>
            <person name="Spiegler S."/>
            <person name="Tivey A."/>
            <person name="Sugano S."/>
            <person name="White B."/>
            <person name="Walker D."/>
            <person name="Woodward J."/>
            <person name="Winckler T."/>
            <person name="Tanaka Y."/>
            <person name="Shaulsky G."/>
            <person name="Schleicher M."/>
            <person name="Weinstock G."/>
            <person name="Rosenthal A."/>
            <person name="Cox E.C."/>
            <person name="Chisholm R.L."/>
            <person name="Gibbs R."/>
            <person name="Loomis W.F."/>
            <person name="Platzer M."/>
            <person name="Kay R.R."/>
            <person name="Williams J."/>
            <person name="Dear P.H."/>
            <person name="Noegel A.A."/>
            <person name="Barrell B."/>
            <person name="Kuspa A."/>
        </authorList>
    </citation>
    <scope>NUCLEOTIDE SEQUENCE [LARGE SCALE GENOMIC DNA]</scope>
    <source>
        <strain evidence="2 3">AX4</strain>
    </source>
</reference>
<feature type="coiled-coil region" evidence="1">
    <location>
        <begin position="49"/>
        <end position="125"/>
    </location>
</feature>
<evidence type="ECO:0000256" key="1">
    <source>
        <dbReference type="SAM" id="Coils"/>
    </source>
</evidence>
<dbReference type="OMA" id="YMDIKNE"/>
<evidence type="ECO:0000313" key="2">
    <source>
        <dbReference type="EMBL" id="EAL61763.1"/>
    </source>
</evidence>
<dbReference type="PaxDb" id="44689-DDB0183977"/>
<name>Q54EF3_DICDI</name>
<dbReference type="RefSeq" id="XP_635287.1">
    <property type="nucleotide sequence ID" value="XM_630195.1"/>
</dbReference>
<keyword evidence="1" id="KW-0175">Coiled coil</keyword>
<organism evidence="2 3">
    <name type="scientific">Dictyostelium discoideum</name>
    <name type="common">Social amoeba</name>
    <dbReference type="NCBI Taxonomy" id="44689"/>
    <lineage>
        <taxon>Eukaryota</taxon>
        <taxon>Amoebozoa</taxon>
        <taxon>Evosea</taxon>
        <taxon>Eumycetozoa</taxon>
        <taxon>Dictyostelia</taxon>
        <taxon>Dictyosteliales</taxon>
        <taxon>Dictyosteliaceae</taxon>
        <taxon>Dictyostelium</taxon>
    </lineage>
</organism>
<dbReference type="HOGENOM" id="CLU_1848822_0_0_1"/>
<dbReference type="Proteomes" id="UP000002195">
    <property type="component" value="Unassembled WGS sequence"/>
</dbReference>
<accession>Q54EF3</accession>
<dbReference type="VEuPathDB" id="AmoebaDB:DDB_G0291558"/>
<protein>
    <submittedName>
        <fullName evidence="2">Uncharacterized protein</fullName>
    </submittedName>
</protein>
<dbReference type="GeneID" id="8628231"/>
<proteinExistence type="predicted"/>
<dbReference type="AlphaFoldDB" id="Q54EF3"/>